<dbReference type="InterPro" id="IPR005225">
    <property type="entry name" value="Small_GTP-bd"/>
</dbReference>
<dbReference type="NCBIfam" id="TIGR00231">
    <property type="entry name" value="small_GTP"/>
    <property type="match status" value="1"/>
</dbReference>
<dbReference type="GO" id="GO:0016020">
    <property type="term" value="C:membrane"/>
    <property type="evidence" value="ECO:0007669"/>
    <property type="project" value="InterPro"/>
</dbReference>
<keyword evidence="2" id="KW-0342">GTP-binding</keyword>
<dbReference type="Pfam" id="PF00071">
    <property type="entry name" value="Ras"/>
    <property type="match status" value="1"/>
</dbReference>
<dbReference type="InterPro" id="IPR001849">
    <property type="entry name" value="PH_domain"/>
</dbReference>
<dbReference type="SUPFAM" id="SSF50729">
    <property type="entry name" value="PH domain-like"/>
    <property type="match status" value="1"/>
</dbReference>
<gene>
    <name evidence="5" type="ORF">ACA1_285560</name>
</gene>
<dbReference type="AlphaFoldDB" id="L8H7I8"/>
<dbReference type="CDD" id="cd00821">
    <property type="entry name" value="PH"/>
    <property type="match status" value="1"/>
</dbReference>
<dbReference type="PROSITE" id="PS50003">
    <property type="entry name" value="PH_DOMAIN"/>
    <property type="match status" value="1"/>
</dbReference>
<dbReference type="InterPro" id="IPR020849">
    <property type="entry name" value="Small_GTPase_Ras-type"/>
</dbReference>
<keyword evidence="1" id="KW-0547">Nucleotide-binding</keyword>
<dbReference type="SMART" id="SM00173">
    <property type="entry name" value="RAS"/>
    <property type="match status" value="1"/>
</dbReference>
<dbReference type="KEGG" id="acan:ACA1_285560"/>
<protein>
    <submittedName>
        <fullName evidence="5">Ras subfamily protein</fullName>
    </submittedName>
</protein>
<evidence type="ECO:0000313" key="6">
    <source>
        <dbReference type="Proteomes" id="UP000011083"/>
    </source>
</evidence>
<dbReference type="PROSITE" id="PS51421">
    <property type="entry name" value="RAS"/>
    <property type="match status" value="1"/>
</dbReference>
<accession>L8H7I8</accession>
<reference evidence="5 6" key="1">
    <citation type="journal article" date="2013" name="Genome Biol.">
        <title>Genome of Acanthamoeba castellanii highlights extensive lateral gene transfer and early evolution of tyrosine kinase signaling.</title>
        <authorList>
            <person name="Clarke M."/>
            <person name="Lohan A.J."/>
            <person name="Liu B."/>
            <person name="Lagkouvardos I."/>
            <person name="Roy S."/>
            <person name="Zafar N."/>
            <person name="Bertelli C."/>
            <person name="Schilde C."/>
            <person name="Kianianmomeni A."/>
            <person name="Burglin T.R."/>
            <person name="Frech C."/>
            <person name="Turcotte B."/>
            <person name="Kopec K.O."/>
            <person name="Synnott J.M."/>
            <person name="Choo C."/>
            <person name="Paponov I."/>
            <person name="Finkler A."/>
            <person name="Soon Heng Tan C."/>
            <person name="Hutchins A.P."/>
            <person name="Weinmeier T."/>
            <person name="Rattei T."/>
            <person name="Chu J.S."/>
            <person name="Gimenez G."/>
            <person name="Irimia M."/>
            <person name="Rigden D.J."/>
            <person name="Fitzpatrick D.A."/>
            <person name="Lorenzo-Morales J."/>
            <person name="Bateman A."/>
            <person name="Chiu C.H."/>
            <person name="Tang P."/>
            <person name="Hegemann P."/>
            <person name="Fromm H."/>
            <person name="Raoult D."/>
            <person name="Greub G."/>
            <person name="Miranda-Saavedra D."/>
            <person name="Chen N."/>
            <person name="Nash P."/>
            <person name="Ginger M.L."/>
            <person name="Horn M."/>
            <person name="Schaap P."/>
            <person name="Caler L."/>
            <person name="Loftus B."/>
        </authorList>
    </citation>
    <scope>NUCLEOTIDE SEQUENCE [LARGE SCALE GENOMIC DNA]</scope>
    <source>
        <strain evidence="5 6">Neff</strain>
    </source>
</reference>
<keyword evidence="6" id="KW-1185">Reference proteome</keyword>
<dbReference type="InterPro" id="IPR027417">
    <property type="entry name" value="P-loop_NTPase"/>
</dbReference>
<evidence type="ECO:0000259" key="4">
    <source>
        <dbReference type="PROSITE" id="PS50003"/>
    </source>
</evidence>
<dbReference type="STRING" id="1257118.L8H7I8"/>
<dbReference type="SMART" id="SM00233">
    <property type="entry name" value="PH"/>
    <property type="match status" value="1"/>
</dbReference>
<dbReference type="RefSeq" id="XP_004344940.1">
    <property type="nucleotide sequence ID" value="XM_004344890.1"/>
</dbReference>
<evidence type="ECO:0000256" key="1">
    <source>
        <dbReference type="ARBA" id="ARBA00022741"/>
    </source>
</evidence>
<feature type="domain" description="PH" evidence="4">
    <location>
        <begin position="348"/>
        <end position="444"/>
    </location>
</feature>
<dbReference type="EMBL" id="KB007908">
    <property type="protein sequence ID" value="ELR21197.1"/>
    <property type="molecule type" value="Genomic_DNA"/>
</dbReference>
<evidence type="ECO:0000256" key="2">
    <source>
        <dbReference type="ARBA" id="ARBA00023134"/>
    </source>
</evidence>
<organism evidence="5 6">
    <name type="scientific">Acanthamoeba castellanii (strain ATCC 30010 / Neff)</name>
    <dbReference type="NCBI Taxonomy" id="1257118"/>
    <lineage>
        <taxon>Eukaryota</taxon>
        <taxon>Amoebozoa</taxon>
        <taxon>Discosea</taxon>
        <taxon>Longamoebia</taxon>
        <taxon>Centramoebida</taxon>
        <taxon>Acanthamoebidae</taxon>
        <taxon>Acanthamoeba</taxon>
    </lineage>
</organism>
<name>L8H7I8_ACACF</name>
<feature type="compositionally biased region" description="Basic and acidic residues" evidence="3">
    <location>
        <begin position="540"/>
        <end position="558"/>
    </location>
</feature>
<dbReference type="VEuPathDB" id="AmoebaDB:ACA1_285560"/>
<dbReference type="OrthoDB" id="9989112at2759"/>
<dbReference type="GO" id="GO:0007165">
    <property type="term" value="P:signal transduction"/>
    <property type="evidence" value="ECO:0007669"/>
    <property type="project" value="InterPro"/>
</dbReference>
<dbReference type="GO" id="GO:0003924">
    <property type="term" value="F:GTPase activity"/>
    <property type="evidence" value="ECO:0007669"/>
    <property type="project" value="InterPro"/>
</dbReference>
<sequence>MRVLGDQRSGRAIGGPLHFCVQYGLEGKLRRVQVYTREADDHTPRPRATEGHDGPIAHGVVWHLITSCTCRATSQFLNSEFDVARRLPLMIVGYHKSDKIRQVPTSEGKRYSEYYKCAFKEVRQDDPVGVEECIRDMLAEEYGLIASQKSAVATIEREAVADVSSLTEYEIAVMGDLFVGKTCLIRKLISNTFAPRYVSTGEEHKQKYRLGLDGKSYILRLTDTSGMIPLDSLTKEYLLPMQGFILVYSVTSRGSFDRLTELYPLIHKHKTETKLPHVIVIVGNKADEHFGRQVSFEEGSQLARQLGSAFFVELSAKEENVEEPFAQCVRYLLAHEASAAPLSQSQGEMEKAGSLQMMEKRRWRSRNFSVREGTLSFTSNISIGATKGTFPLTPGVAVKEHPADVKIGFPFEISSTDFGEIWLLAASTSEERSAWVASIRLNASKGTKAEESFGASRSDEHELRKHTTLPADIPSPAGLPPISHSIMEFMDSSSKGSHTPTYTTNPIWRSHELGMFASPSTVSGSPLSKKALGDKVTSLWRRDTKVAKKNKKDDRKHS</sequence>
<dbReference type="SMART" id="SM00175">
    <property type="entry name" value="RAB"/>
    <property type="match status" value="1"/>
</dbReference>
<dbReference type="Proteomes" id="UP000011083">
    <property type="component" value="Unassembled WGS sequence"/>
</dbReference>
<feature type="region of interest" description="Disordered" evidence="3">
    <location>
        <begin position="520"/>
        <end position="558"/>
    </location>
</feature>
<evidence type="ECO:0000313" key="5">
    <source>
        <dbReference type="EMBL" id="ELR21197.1"/>
    </source>
</evidence>
<dbReference type="PANTHER" id="PTHR24070">
    <property type="entry name" value="RAS, DI-RAS, AND RHEB FAMILY MEMBERS OF SMALL GTPASE SUPERFAMILY"/>
    <property type="match status" value="1"/>
</dbReference>
<dbReference type="Gene3D" id="2.30.29.30">
    <property type="entry name" value="Pleckstrin-homology domain (PH domain)/Phosphotyrosine-binding domain (PTB)"/>
    <property type="match status" value="1"/>
</dbReference>
<proteinExistence type="predicted"/>
<dbReference type="PRINTS" id="PR00449">
    <property type="entry name" value="RASTRNSFRMNG"/>
</dbReference>
<dbReference type="GO" id="GO:0005525">
    <property type="term" value="F:GTP binding"/>
    <property type="evidence" value="ECO:0007669"/>
    <property type="project" value="UniProtKB-KW"/>
</dbReference>
<dbReference type="InterPro" id="IPR001806">
    <property type="entry name" value="Small_GTPase"/>
</dbReference>
<dbReference type="InterPro" id="IPR011993">
    <property type="entry name" value="PH-like_dom_sf"/>
</dbReference>
<dbReference type="PROSITE" id="PS51419">
    <property type="entry name" value="RAB"/>
    <property type="match status" value="1"/>
</dbReference>
<dbReference type="GeneID" id="14922077"/>
<evidence type="ECO:0000256" key="3">
    <source>
        <dbReference type="SAM" id="MobiDB-lite"/>
    </source>
</evidence>
<dbReference type="Pfam" id="PF00169">
    <property type="entry name" value="PH"/>
    <property type="match status" value="1"/>
</dbReference>
<dbReference type="SUPFAM" id="SSF52540">
    <property type="entry name" value="P-loop containing nucleoside triphosphate hydrolases"/>
    <property type="match status" value="1"/>
</dbReference>
<dbReference type="SMART" id="SM00174">
    <property type="entry name" value="RHO"/>
    <property type="match status" value="1"/>
</dbReference>
<dbReference type="Gene3D" id="3.40.50.300">
    <property type="entry name" value="P-loop containing nucleotide triphosphate hydrolases"/>
    <property type="match status" value="1"/>
</dbReference>